<keyword evidence="8 10" id="KW-1133">Transmembrane helix</keyword>
<feature type="domain" description="ABC transporter" evidence="11">
    <location>
        <begin position="331"/>
        <end position="572"/>
    </location>
</feature>
<dbReference type="KEGG" id="mmo:MMOB3520"/>
<dbReference type="Pfam" id="PF00664">
    <property type="entry name" value="ABC_membrane"/>
    <property type="match status" value="1"/>
</dbReference>
<dbReference type="Proteomes" id="UP000009072">
    <property type="component" value="Chromosome"/>
</dbReference>
<reference evidence="13 14" key="1">
    <citation type="journal article" date="2004" name="Genome Res.">
        <title>The complete genome and proteome of Mycoplasma mobile.</title>
        <authorList>
            <person name="Jaffe J.D."/>
            <person name="Stange-Thomann N."/>
            <person name="Smith C."/>
            <person name="DeCaprio D."/>
            <person name="Fisher S."/>
            <person name="Butler J."/>
            <person name="Calvo S."/>
            <person name="Elkins T."/>
            <person name="FitzGerald M.G."/>
            <person name="Hafez N."/>
            <person name="Kodira C.D."/>
            <person name="Major J."/>
            <person name="Wang S."/>
            <person name="Wilkinson J."/>
            <person name="Nicol R."/>
            <person name="Nusbaum C."/>
            <person name="Birren B."/>
            <person name="Berg H.C."/>
            <person name="Church G.M."/>
        </authorList>
    </citation>
    <scope>NUCLEOTIDE SEQUENCE [LARGE SCALE GENOMIC DNA]</scope>
    <source>
        <strain evidence="14">ATCC 43663 / 163K / NCTC 11711</strain>
    </source>
</reference>
<dbReference type="Gene3D" id="1.20.1560.10">
    <property type="entry name" value="ABC transporter type 1, transmembrane domain"/>
    <property type="match status" value="1"/>
</dbReference>
<dbReference type="InterPro" id="IPR003593">
    <property type="entry name" value="AAA+_ATPase"/>
</dbReference>
<dbReference type="STRING" id="267748.MMOB3520"/>
<evidence type="ECO:0000259" key="12">
    <source>
        <dbReference type="PROSITE" id="PS50929"/>
    </source>
</evidence>
<dbReference type="OrthoDB" id="383768at2"/>
<feature type="transmembrane region" description="Helical" evidence="10">
    <location>
        <begin position="12"/>
        <end position="37"/>
    </location>
</feature>
<dbReference type="CDD" id="cd18548">
    <property type="entry name" value="ABC_6TM_Tm287_like"/>
    <property type="match status" value="1"/>
</dbReference>
<dbReference type="PANTHER" id="PTHR43394">
    <property type="entry name" value="ATP-DEPENDENT PERMEASE MDL1, MITOCHONDRIAL"/>
    <property type="match status" value="1"/>
</dbReference>
<dbReference type="eggNOG" id="COG1132">
    <property type="taxonomic scope" value="Bacteria"/>
</dbReference>
<feature type="domain" description="ABC transmembrane type-1" evidence="12">
    <location>
        <begin position="17"/>
        <end position="299"/>
    </location>
</feature>
<comment type="similarity">
    <text evidence="2">Belongs to the ABC transporter superfamily.</text>
</comment>
<dbReference type="InterPro" id="IPR036640">
    <property type="entry name" value="ABC1_TM_sf"/>
</dbReference>
<dbReference type="SMART" id="SM00382">
    <property type="entry name" value="AAA"/>
    <property type="match status" value="1"/>
</dbReference>
<dbReference type="PROSITE" id="PS00211">
    <property type="entry name" value="ABC_TRANSPORTER_1"/>
    <property type="match status" value="1"/>
</dbReference>
<evidence type="ECO:0000256" key="4">
    <source>
        <dbReference type="ARBA" id="ARBA00022475"/>
    </source>
</evidence>
<dbReference type="GO" id="GO:0016887">
    <property type="term" value="F:ATP hydrolysis activity"/>
    <property type="evidence" value="ECO:0007669"/>
    <property type="project" value="InterPro"/>
</dbReference>
<feature type="transmembrane region" description="Helical" evidence="10">
    <location>
        <begin position="237"/>
        <end position="261"/>
    </location>
</feature>
<dbReference type="InterPro" id="IPR011527">
    <property type="entry name" value="ABC1_TM_dom"/>
</dbReference>
<dbReference type="HOGENOM" id="CLU_000604_84_3_14"/>
<dbReference type="GO" id="GO:0005886">
    <property type="term" value="C:plasma membrane"/>
    <property type="evidence" value="ECO:0007669"/>
    <property type="project" value="UniProtKB-SubCell"/>
</dbReference>
<dbReference type="FunFam" id="3.40.50.300:FF:000221">
    <property type="entry name" value="Multidrug ABC transporter ATP-binding protein"/>
    <property type="match status" value="1"/>
</dbReference>
<keyword evidence="3" id="KW-0813">Transport</keyword>
<keyword evidence="4" id="KW-1003">Cell membrane</keyword>
<dbReference type="Gene3D" id="3.40.50.300">
    <property type="entry name" value="P-loop containing nucleotide triphosphate hydrolases"/>
    <property type="match status" value="1"/>
</dbReference>
<accession>Q6KHU0</accession>
<comment type="subcellular location">
    <subcellularLocation>
        <location evidence="1">Cell membrane</location>
        <topology evidence="1">Multi-pass membrane protein</topology>
    </subcellularLocation>
</comment>
<evidence type="ECO:0000256" key="10">
    <source>
        <dbReference type="SAM" id="Phobius"/>
    </source>
</evidence>
<dbReference type="InterPro" id="IPR003439">
    <property type="entry name" value="ABC_transporter-like_ATP-bd"/>
</dbReference>
<dbReference type="EMBL" id="AE017308">
    <property type="protein sequence ID" value="AAT27838.1"/>
    <property type="molecule type" value="Genomic_DNA"/>
</dbReference>
<evidence type="ECO:0000313" key="14">
    <source>
        <dbReference type="Proteomes" id="UP000009072"/>
    </source>
</evidence>
<evidence type="ECO:0000256" key="3">
    <source>
        <dbReference type="ARBA" id="ARBA00022448"/>
    </source>
</evidence>
<dbReference type="InterPro" id="IPR027417">
    <property type="entry name" value="P-loop_NTPase"/>
</dbReference>
<evidence type="ECO:0000259" key="11">
    <source>
        <dbReference type="PROSITE" id="PS50893"/>
    </source>
</evidence>
<gene>
    <name evidence="13" type="primary">mdlB</name>
    <name evidence="13" type="ordered locus">MMOB3520</name>
</gene>
<evidence type="ECO:0000256" key="9">
    <source>
        <dbReference type="ARBA" id="ARBA00023136"/>
    </source>
</evidence>
<evidence type="ECO:0000256" key="1">
    <source>
        <dbReference type="ARBA" id="ARBA00004651"/>
    </source>
</evidence>
<dbReference type="GO" id="GO:0015421">
    <property type="term" value="F:ABC-type oligopeptide transporter activity"/>
    <property type="evidence" value="ECO:0007669"/>
    <property type="project" value="TreeGrafter"/>
</dbReference>
<dbReference type="InterPro" id="IPR039421">
    <property type="entry name" value="Type_1_exporter"/>
</dbReference>
<keyword evidence="6" id="KW-0547">Nucleotide-binding</keyword>
<evidence type="ECO:0000256" key="8">
    <source>
        <dbReference type="ARBA" id="ARBA00022989"/>
    </source>
</evidence>
<dbReference type="InterPro" id="IPR017871">
    <property type="entry name" value="ABC_transporter-like_CS"/>
</dbReference>
<evidence type="ECO:0000313" key="13">
    <source>
        <dbReference type="EMBL" id="AAT27838.1"/>
    </source>
</evidence>
<keyword evidence="7 13" id="KW-0067">ATP-binding</keyword>
<evidence type="ECO:0000256" key="2">
    <source>
        <dbReference type="ARBA" id="ARBA00005417"/>
    </source>
</evidence>
<feature type="transmembrane region" description="Helical" evidence="10">
    <location>
        <begin position="57"/>
        <end position="84"/>
    </location>
</feature>
<dbReference type="PROSITE" id="PS50893">
    <property type="entry name" value="ABC_TRANSPORTER_2"/>
    <property type="match status" value="1"/>
</dbReference>
<dbReference type="SUPFAM" id="SSF52540">
    <property type="entry name" value="P-loop containing nucleoside triphosphate hydrolases"/>
    <property type="match status" value="1"/>
</dbReference>
<organism evidence="13 14">
    <name type="scientific">Mycoplasma mobile (strain ATCC 43663 / 163K / NCTC 11711)</name>
    <name type="common">Mesomycoplasma mobile</name>
    <dbReference type="NCBI Taxonomy" id="267748"/>
    <lineage>
        <taxon>Bacteria</taxon>
        <taxon>Bacillati</taxon>
        <taxon>Mycoplasmatota</taxon>
        <taxon>Mycoplasmoidales</taxon>
        <taxon>Metamycoplasmataceae</taxon>
        <taxon>Mesomycoplasma</taxon>
    </lineage>
</organism>
<dbReference type="PANTHER" id="PTHR43394:SF1">
    <property type="entry name" value="ATP-BINDING CASSETTE SUB-FAMILY B MEMBER 10, MITOCHONDRIAL"/>
    <property type="match status" value="1"/>
</dbReference>
<keyword evidence="9 10" id="KW-0472">Membrane</keyword>
<dbReference type="SUPFAM" id="SSF90123">
    <property type="entry name" value="ABC transporter transmembrane region"/>
    <property type="match status" value="1"/>
</dbReference>
<feature type="transmembrane region" description="Helical" evidence="10">
    <location>
        <begin position="160"/>
        <end position="178"/>
    </location>
</feature>
<dbReference type="PROSITE" id="PS50929">
    <property type="entry name" value="ABC_TM1F"/>
    <property type="match status" value="1"/>
</dbReference>
<evidence type="ECO:0000256" key="6">
    <source>
        <dbReference type="ARBA" id="ARBA00022741"/>
    </source>
</evidence>
<evidence type="ECO:0000256" key="5">
    <source>
        <dbReference type="ARBA" id="ARBA00022692"/>
    </source>
</evidence>
<name>Q6KHU0_MYCM1</name>
<proteinExistence type="inferred from homology"/>
<keyword evidence="5 10" id="KW-0812">Transmembrane</keyword>
<protein>
    <submittedName>
        <fullName evidence="13">Multidrug ABC transporter ATP-binding protein</fullName>
    </submittedName>
</protein>
<dbReference type="AlphaFoldDB" id="Q6KHU0"/>
<evidence type="ECO:0000256" key="7">
    <source>
        <dbReference type="ARBA" id="ARBA00022840"/>
    </source>
</evidence>
<sequence length="585" mass="66022">MIKILTIAGKKRWSWIIFSIILLATEISLTFTIPFLARTLLGEVGKIPNVNRDVINLNLSLFIVVIVIDAFLFLSSSLIIIKVATDFSGFLRSKLFEKIQNFSAADIDKFTQSSLLTRITTDTKQIESGLILLLNWLPWGIFVLSGGIVSGLILSLDLSIILAIVIPFIIIFVIVLFFKSLPWFSKMQKSIDEINKNTKENILGVRIIKSFNLQESEKQKFFAKSQILSKNSFNGNVIISLAAPFIDLIINLSIVSLIWIGSAFIPNKVNELVIPYVQILQLILFGLATIVFVIKGLSSSIAPAHRVFEVIKHKPAISYGLKDEKIKQAKIKFDSLYFKYFENSEDYVLENISLEIKPGQTIGFIGPSGSGKSSLAALLTREYDPIKGQILINDENINVFSKRALNRNIAYASQKPILLNGTIRENISFGLEDEELKSKNFEALLIESAKNAEAWEFIEKRKLQLEEKINQRGTNLSGGQKQRVSLARTFIKRAKILVLDESTSALDNFTEQRIQETLKQKKDTSVIIISQKINSIKNADQIFVLDKGKIINFGKHRDLLKNNEFYREIAISQLGHEEVNKDMNF</sequence>
<dbReference type="Pfam" id="PF00005">
    <property type="entry name" value="ABC_tran"/>
    <property type="match status" value="1"/>
</dbReference>
<feature type="transmembrane region" description="Helical" evidence="10">
    <location>
        <begin position="273"/>
        <end position="294"/>
    </location>
</feature>
<keyword evidence="14" id="KW-1185">Reference proteome</keyword>
<dbReference type="GO" id="GO:0005524">
    <property type="term" value="F:ATP binding"/>
    <property type="evidence" value="ECO:0007669"/>
    <property type="project" value="UniProtKB-KW"/>
</dbReference>
<dbReference type="RefSeq" id="WP_011264872.1">
    <property type="nucleotide sequence ID" value="NC_006908.1"/>
</dbReference>
<feature type="transmembrane region" description="Helical" evidence="10">
    <location>
        <begin position="130"/>
        <end position="154"/>
    </location>
</feature>